<comment type="caution">
    <text evidence="2">The sequence shown here is derived from an EMBL/GenBank/DDBJ whole genome shotgun (WGS) entry which is preliminary data.</text>
</comment>
<name>A0ABV6KGK4_9BACI</name>
<dbReference type="Gene3D" id="2.60.40.1180">
    <property type="entry name" value="Golgi alpha-mannosidase II"/>
    <property type="match status" value="1"/>
</dbReference>
<evidence type="ECO:0000313" key="2">
    <source>
        <dbReference type="EMBL" id="MFC0472455.1"/>
    </source>
</evidence>
<sequence>MEIERLNFNGRILTATSVDAHNTFEKPENVKSVDFTDFGIENNQLFIQLPPM</sequence>
<reference evidence="2 3" key="1">
    <citation type="submission" date="2024-09" db="EMBL/GenBank/DDBJ databases">
        <authorList>
            <person name="Sun Q."/>
            <person name="Mori K."/>
        </authorList>
    </citation>
    <scope>NUCLEOTIDE SEQUENCE [LARGE SCALE GENOMIC DNA]</scope>
    <source>
        <strain evidence="2 3">NCAIM B.02610</strain>
    </source>
</reference>
<dbReference type="Proteomes" id="UP001589838">
    <property type="component" value="Unassembled WGS sequence"/>
</dbReference>
<keyword evidence="3" id="KW-1185">Reference proteome</keyword>
<protein>
    <submittedName>
        <fullName evidence="2">Alpha-L-arabinofuranosidase C-terminal domain-containing protein</fullName>
    </submittedName>
</protein>
<feature type="domain" description="Alpha-L-arabinofuranosidase C-terminal" evidence="1">
    <location>
        <begin position="9"/>
        <end position="52"/>
    </location>
</feature>
<proteinExistence type="predicted"/>
<evidence type="ECO:0000313" key="3">
    <source>
        <dbReference type="Proteomes" id="UP001589838"/>
    </source>
</evidence>
<evidence type="ECO:0000259" key="1">
    <source>
        <dbReference type="Pfam" id="PF06964"/>
    </source>
</evidence>
<organism evidence="2 3">
    <name type="scientific">Halalkalibacter kiskunsagensis</name>
    <dbReference type="NCBI Taxonomy" id="1548599"/>
    <lineage>
        <taxon>Bacteria</taxon>
        <taxon>Bacillati</taxon>
        <taxon>Bacillota</taxon>
        <taxon>Bacilli</taxon>
        <taxon>Bacillales</taxon>
        <taxon>Bacillaceae</taxon>
        <taxon>Halalkalibacter</taxon>
    </lineage>
</organism>
<accession>A0ABV6KGK4</accession>
<dbReference type="SUPFAM" id="SSF51011">
    <property type="entry name" value="Glycosyl hydrolase domain"/>
    <property type="match status" value="1"/>
</dbReference>
<gene>
    <name evidence="2" type="ORF">ACFFHM_18695</name>
</gene>
<dbReference type="EMBL" id="JBHLUX010000077">
    <property type="protein sequence ID" value="MFC0472455.1"/>
    <property type="molecule type" value="Genomic_DNA"/>
</dbReference>
<dbReference type="InterPro" id="IPR013780">
    <property type="entry name" value="Glyco_hydro_b"/>
</dbReference>
<dbReference type="Pfam" id="PF06964">
    <property type="entry name" value="Alpha-L-AF_C"/>
    <property type="match status" value="1"/>
</dbReference>
<dbReference type="InterPro" id="IPR010720">
    <property type="entry name" value="Alpha-L-AF_C"/>
</dbReference>
<dbReference type="RefSeq" id="WP_390184014.1">
    <property type="nucleotide sequence ID" value="NZ_JAXBLX010000057.1"/>
</dbReference>